<evidence type="ECO:0000313" key="8">
    <source>
        <dbReference type="EMBL" id="AMW03898.1"/>
    </source>
</evidence>
<dbReference type="STRING" id="1379270.GEMMAAP_01660"/>
<proteinExistence type="inferred from homology"/>
<feature type="transmembrane region" description="Helical" evidence="7">
    <location>
        <begin position="30"/>
        <end position="52"/>
    </location>
</feature>
<dbReference type="PANTHER" id="PTHR48086:SF8">
    <property type="entry name" value="MONOCARBOXYLIC ACID PERMEASE"/>
    <property type="match status" value="1"/>
</dbReference>
<evidence type="ECO:0000313" key="9">
    <source>
        <dbReference type="Proteomes" id="UP000076404"/>
    </source>
</evidence>
<dbReference type="Gene3D" id="1.20.1730.10">
    <property type="entry name" value="Sodium/glucose cotransporter"/>
    <property type="match status" value="1"/>
</dbReference>
<dbReference type="PANTHER" id="PTHR48086">
    <property type="entry name" value="SODIUM/PROLINE SYMPORTER-RELATED"/>
    <property type="match status" value="1"/>
</dbReference>
<dbReference type="GO" id="GO:0022857">
    <property type="term" value="F:transmembrane transporter activity"/>
    <property type="evidence" value="ECO:0007669"/>
    <property type="project" value="InterPro"/>
</dbReference>
<keyword evidence="6 7" id="KW-0472">Membrane</keyword>
<dbReference type="InterPro" id="IPR001734">
    <property type="entry name" value="Na/solute_symporter"/>
</dbReference>
<feature type="transmembrane region" description="Helical" evidence="7">
    <location>
        <begin position="64"/>
        <end position="82"/>
    </location>
</feature>
<feature type="transmembrane region" description="Helical" evidence="7">
    <location>
        <begin position="262"/>
        <end position="288"/>
    </location>
</feature>
<feature type="transmembrane region" description="Helical" evidence="7">
    <location>
        <begin position="409"/>
        <end position="435"/>
    </location>
</feature>
<accession>A0A143BFU9</accession>
<name>A0A143BFU9_9BACT</name>
<dbReference type="InterPro" id="IPR050277">
    <property type="entry name" value="Sodium:Solute_Symporter"/>
</dbReference>
<dbReference type="CDD" id="cd10322">
    <property type="entry name" value="SLC5sbd"/>
    <property type="match status" value="1"/>
</dbReference>
<gene>
    <name evidence="8" type="ORF">GEMMAAP_01660</name>
</gene>
<comment type="subcellular location">
    <subcellularLocation>
        <location evidence="1">Membrane</location>
        <topology evidence="1">Multi-pass membrane protein</topology>
    </subcellularLocation>
</comment>
<keyword evidence="4 7" id="KW-0812">Transmembrane</keyword>
<keyword evidence="3" id="KW-0813">Transport</keyword>
<evidence type="ECO:0000256" key="4">
    <source>
        <dbReference type="ARBA" id="ARBA00022692"/>
    </source>
</evidence>
<dbReference type="EMBL" id="CP011454">
    <property type="protein sequence ID" value="AMW03898.1"/>
    <property type="molecule type" value="Genomic_DNA"/>
</dbReference>
<feature type="transmembrane region" description="Helical" evidence="7">
    <location>
        <begin position="447"/>
        <end position="465"/>
    </location>
</feature>
<reference evidence="8 9" key="2">
    <citation type="journal article" date="2016" name="Environ. Microbiol. Rep.">
        <title>Metagenomic evidence for the presence of phototrophic Gemmatimonadetes bacteria in diverse environments.</title>
        <authorList>
            <person name="Zeng Y."/>
            <person name="Baumbach J."/>
            <person name="Barbosa E.G."/>
            <person name="Azevedo V."/>
            <person name="Zhang C."/>
            <person name="Koblizek M."/>
        </authorList>
    </citation>
    <scope>NUCLEOTIDE SEQUENCE [LARGE SCALE GENOMIC DNA]</scope>
    <source>
        <strain evidence="8 9">AP64</strain>
    </source>
</reference>
<feature type="transmembrane region" description="Helical" evidence="7">
    <location>
        <begin position="354"/>
        <end position="371"/>
    </location>
</feature>
<evidence type="ECO:0000256" key="3">
    <source>
        <dbReference type="ARBA" id="ARBA00022448"/>
    </source>
</evidence>
<dbReference type="GO" id="GO:0005886">
    <property type="term" value="C:plasma membrane"/>
    <property type="evidence" value="ECO:0007669"/>
    <property type="project" value="TreeGrafter"/>
</dbReference>
<dbReference type="InterPro" id="IPR038377">
    <property type="entry name" value="Na/Glc_symporter_sf"/>
</dbReference>
<dbReference type="AlphaFoldDB" id="A0A143BFU9"/>
<feature type="transmembrane region" description="Helical" evidence="7">
    <location>
        <begin position="224"/>
        <end position="241"/>
    </location>
</feature>
<keyword evidence="5 7" id="KW-1133">Transmembrane helix</keyword>
<dbReference type="PROSITE" id="PS50283">
    <property type="entry name" value="NA_SOLUT_SYMP_3"/>
    <property type="match status" value="1"/>
</dbReference>
<evidence type="ECO:0000256" key="5">
    <source>
        <dbReference type="ARBA" id="ARBA00022989"/>
    </source>
</evidence>
<evidence type="ECO:0000256" key="1">
    <source>
        <dbReference type="ARBA" id="ARBA00004141"/>
    </source>
</evidence>
<dbReference type="eggNOG" id="COG0591">
    <property type="taxonomic scope" value="Bacteria"/>
</dbReference>
<feature type="transmembrane region" description="Helical" evidence="7">
    <location>
        <begin position="180"/>
        <end position="204"/>
    </location>
</feature>
<dbReference type="Proteomes" id="UP000076404">
    <property type="component" value="Chromosome"/>
</dbReference>
<protein>
    <submittedName>
        <fullName evidence="8">Sodium:solute symporter</fullName>
    </submittedName>
</protein>
<feature type="transmembrane region" description="Helical" evidence="7">
    <location>
        <begin position="377"/>
        <end position="397"/>
    </location>
</feature>
<keyword evidence="9" id="KW-1185">Reference proteome</keyword>
<evidence type="ECO:0000256" key="2">
    <source>
        <dbReference type="ARBA" id="ARBA00006434"/>
    </source>
</evidence>
<sequence length="471" mass="49896">MTLALLAAFGLSLRARGAQSLEQWSAASRGFGSVFIFMLLAGEIYTTFTFLGGSGWAYARGAPAYYIIGYAAVAYTASYWLLPAIWRRGAAWQVITQPEYFARAFNSPWFGRVVAVVGVCALIPYLVLQLKGLGILVTEASYGRIGPNVAIPIGTGATVVYVIIAGVRGSALTAALKDTLVLVSVVGLGIALPYTLYGGIGPMFDILITQRPDLFLFPATGLSGTWYTSTVLMTVFGFYMWPHTFGSVFTARSEASFRRNAILMPLYQIVLLFVFFIGFAAITAVPGLEGADVDLALLRVTRQTYGPWIMGLVGAAGVLTALVPGSLILMSAATILARLFTGTAAASAEREVRLARLMVPLVATVALYFVFRGGQTIVTLLLFAYAIVTQLFPAVIVSLRWPRRSHAGAACAGIAVGVGLVVYTTLAGITMSTAFPSMPSAFTDINIGVLALIANVATLGVITLTRAPSDG</sequence>
<reference evidence="8 9" key="1">
    <citation type="journal article" date="2014" name="Proc. Natl. Acad. Sci. U.S.A.">
        <title>Functional type 2 photosynthetic reaction centers found in the rare bacterial phylum Gemmatimonadetes.</title>
        <authorList>
            <person name="Zeng Y."/>
            <person name="Feng F."/>
            <person name="Medova H."/>
            <person name="Dean J."/>
            <person name="Koblizek M."/>
        </authorList>
    </citation>
    <scope>NUCLEOTIDE SEQUENCE [LARGE SCALE GENOMIC DNA]</scope>
    <source>
        <strain evidence="8 9">AP64</strain>
    </source>
</reference>
<evidence type="ECO:0000256" key="7">
    <source>
        <dbReference type="SAM" id="Phobius"/>
    </source>
</evidence>
<feature type="transmembrane region" description="Helical" evidence="7">
    <location>
        <begin position="308"/>
        <end position="333"/>
    </location>
</feature>
<feature type="transmembrane region" description="Helical" evidence="7">
    <location>
        <begin position="109"/>
        <end position="128"/>
    </location>
</feature>
<evidence type="ECO:0000256" key="6">
    <source>
        <dbReference type="ARBA" id="ARBA00023136"/>
    </source>
</evidence>
<dbReference type="KEGG" id="gph:GEMMAAP_01660"/>
<comment type="similarity">
    <text evidence="2">Belongs to the sodium:solute symporter (SSF) (TC 2.A.21) family.</text>
</comment>
<dbReference type="OrthoDB" id="9789704at2"/>
<organism evidence="8 9">
    <name type="scientific">Gemmatimonas phototrophica</name>
    <dbReference type="NCBI Taxonomy" id="1379270"/>
    <lineage>
        <taxon>Bacteria</taxon>
        <taxon>Pseudomonadati</taxon>
        <taxon>Gemmatimonadota</taxon>
        <taxon>Gemmatimonadia</taxon>
        <taxon>Gemmatimonadales</taxon>
        <taxon>Gemmatimonadaceae</taxon>
        <taxon>Gemmatimonas</taxon>
    </lineage>
</organism>